<proteinExistence type="predicted"/>
<name>A0A8J7UM89_9HYPH</name>
<dbReference type="InterPro" id="IPR002346">
    <property type="entry name" value="Mopterin_DH_FAD-bd"/>
</dbReference>
<dbReference type="EMBL" id="JAGIYY010000005">
    <property type="protein sequence ID" value="MBP0440107.1"/>
    <property type="molecule type" value="Genomic_DNA"/>
</dbReference>
<accession>A0A8J7UM89</accession>
<dbReference type="RefSeq" id="WP_209336140.1">
    <property type="nucleotide sequence ID" value="NZ_JAGIYY010000005.1"/>
</dbReference>
<dbReference type="SMART" id="SM01092">
    <property type="entry name" value="CO_deh_flav_C"/>
    <property type="match status" value="1"/>
</dbReference>
<dbReference type="SUPFAM" id="SSF55447">
    <property type="entry name" value="CO dehydrogenase flavoprotein C-terminal domain-like"/>
    <property type="match status" value="1"/>
</dbReference>
<dbReference type="SUPFAM" id="SSF56176">
    <property type="entry name" value="FAD-binding/transporter-associated domain-like"/>
    <property type="match status" value="1"/>
</dbReference>
<keyword evidence="6" id="KW-1185">Reference proteome</keyword>
<gene>
    <name evidence="5" type="ORF">J5Y06_15730</name>
</gene>
<dbReference type="Proteomes" id="UP000666240">
    <property type="component" value="Unassembled WGS sequence"/>
</dbReference>
<dbReference type="Pfam" id="PF00941">
    <property type="entry name" value="FAD_binding_5"/>
    <property type="match status" value="1"/>
</dbReference>
<dbReference type="GO" id="GO:0071949">
    <property type="term" value="F:FAD binding"/>
    <property type="evidence" value="ECO:0007669"/>
    <property type="project" value="InterPro"/>
</dbReference>
<dbReference type="InterPro" id="IPR051312">
    <property type="entry name" value="Diverse_Substr_Oxidored"/>
</dbReference>
<dbReference type="PROSITE" id="PS51387">
    <property type="entry name" value="FAD_PCMH"/>
    <property type="match status" value="1"/>
</dbReference>
<protein>
    <submittedName>
        <fullName evidence="5">FAD binding domain-containing protein</fullName>
    </submittedName>
</protein>
<dbReference type="InterPro" id="IPR016169">
    <property type="entry name" value="FAD-bd_PCMH_sub2"/>
</dbReference>
<dbReference type="PANTHER" id="PTHR42659:SF2">
    <property type="entry name" value="XANTHINE DEHYDROGENASE SUBUNIT C-RELATED"/>
    <property type="match status" value="1"/>
</dbReference>
<dbReference type="InterPro" id="IPR036318">
    <property type="entry name" value="FAD-bd_PCMH-like_sf"/>
</dbReference>
<dbReference type="InterPro" id="IPR036683">
    <property type="entry name" value="CO_DH_flav_C_dom_sf"/>
</dbReference>
<feature type="domain" description="FAD-binding PCMH-type" evidence="4">
    <location>
        <begin position="1"/>
        <end position="174"/>
    </location>
</feature>
<dbReference type="Gene3D" id="3.30.465.10">
    <property type="match status" value="1"/>
</dbReference>
<dbReference type="InterPro" id="IPR005107">
    <property type="entry name" value="CO_DH_flav_C"/>
</dbReference>
<keyword evidence="2" id="KW-0274">FAD</keyword>
<evidence type="ECO:0000313" key="6">
    <source>
        <dbReference type="Proteomes" id="UP000666240"/>
    </source>
</evidence>
<reference evidence="5" key="1">
    <citation type="submission" date="2021-03" db="EMBL/GenBank/DDBJ databases">
        <title>Genome sequencing and assembly of Tianweitania sediminis.</title>
        <authorList>
            <person name="Chhetri G."/>
        </authorList>
    </citation>
    <scope>NUCLEOTIDE SEQUENCE</scope>
    <source>
        <strain evidence="5">Z8</strain>
    </source>
</reference>
<evidence type="ECO:0000313" key="5">
    <source>
        <dbReference type="EMBL" id="MBP0440107.1"/>
    </source>
</evidence>
<organism evidence="5 6">
    <name type="scientific">Tianweitania sediminis</name>
    <dbReference type="NCBI Taxonomy" id="1502156"/>
    <lineage>
        <taxon>Bacteria</taxon>
        <taxon>Pseudomonadati</taxon>
        <taxon>Pseudomonadota</taxon>
        <taxon>Alphaproteobacteria</taxon>
        <taxon>Hyphomicrobiales</taxon>
        <taxon>Phyllobacteriaceae</taxon>
        <taxon>Tianweitania</taxon>
    </lineage>
</organism>
<dbReference type="Gene3D" id="3.30.390.50">
    <property type="entry name" value="CO dehydrogenase flavoprotein, C-terminal domain"/>
    <property type="match status" value="1"/>
</dbReference>
<comment type="caution">
    <text evidence="5">The sequence shown here is derived from an EMBL/GenBank/DDBJ whole genome shotgun (WGS) entry which is preliminary data.</text>
</comment>
<dbReference type="PANTHER" id="PTHR42659">
    <property type="entry name" value="XANTHINE DEHYDROGENASE SUBUNIT C-RELATED"/>
    <property type="match status" value="1"/>
</dbReference>
<keyword evidence="1" id="KW-0285">Flavoprotein</keyword>
<evidence type="ECO:0000256" key="2">
    <source>
        <dbReference type="ARBA" id="ARBA00022827"/>
    </source>
</evidence>
<sequence>MSQSVERQFAVADSIDAALSARRSGAAVLAGGTWMMRDPRRGHDLPDAVVVLSGLSGMTDIAIDPDEVVVGASVTHEALADALRGSAGFEGVVVAAEGAANPAIRRVATVGGNLCTPDFSAADLVPAFLAYGAMVELATPERTLILNMAEFLKQRRELLRTAILTRIHLRRDVAASAHARLPLRKAGDYPVAIVSVAVDGEGAIRIAVGSVEEQARRWTSLENALTRLPGLPASPERAAELAREHMDFSGRDGVEAEGWYRCQVLPALVRRAFACLPKLETRA</sequence>
<dbReference type="GO" id="GO:0016491">
    <property type="term" value="F:oxidoreductase activity"/>
    <property type="evidence" value="ECO:0007669"/>
    <property type="project" value="UniProtKB-KW"/>
</dbReference>
<evidence type="ECO:0000256" key="3">
    <source>
        <dbReference type="ARBA" id="ARBA00023002"/>
    </source>
</evidence>
<dbReference type="AlphaFoldDB" id="A0A8J7UM89"/>
<evidence type="ECO:0000259" key="4">
    <source>
        <dbReference type="PROSITE" id="PS51387"/>
    </source>
</evidence>
<dbReference type="InterPro" id="IPR016166">
    <property type="entry name" value="FAD-bd_PCMH"/>
</dbReference>
<keyword evidence="3" id="KW-0560">Oxidoreductase</keyword>
<evidence type="ECO:0000256" key="1">
    <source>
        <dbReference type="ARBA" id="ARBA00022630"/>
    </source>
</evidence>